<dbReference type="Proteomes" id="UP000594118">
    <property type="component" value="Chromosome"/>
</dbReference>
<dbReference type="InterPro" id="IPR036844">
    <property type="entry name" value="Hint_dom_sf"/>
</dbReference>
<gene>
    <name evidence="2" type="ORF">F3W81_07185</name>
</gene>
<proteinExistence type="predicted"/>
<sequence length="343" mass="37433">MPPTSTQTITALPVYLSGVMQVVHGVNEGDNLSFADELVPDDIYWFSGAAQLMRLSLESCPDGVTIVSSQTDQGEPGATVFLDSCVTFMSPDGSTTDMLVLVEVGQDGAVNEVYALPLAPLTPRTDYQLVGIDTRTAHRKLQDLACVSFTRGTLITLASGRQSPIEALRVGDRILTRDDGAQQIRWIGNSIVRATGDFAPIVIRAGALSNTNDFVVSPDHRLFIYQRVDALDVGRKEVLVRARHLINGDTVFVQEGGFVEYFQLLFDSHQIIYAEGIAAETLLLDHAARIALSPSFRESSLGPLSGHSVRPHTDYEVKEATLQRPDAIDILRGASRRLTPRQD</sequence>
<dbReference type="CDD" id="cd00081">
    <property type="entry name" value="Hint"/>
    <property type="match status" value="1"/>
</dbReference>
<dbReference type="InterPro" id="IPR003587">
    <property type="entry name" value="Hint_dom_N"/>
</dbReference>
<dbReference type="Gene3D" id="2.170.16.10">
    <property type="entry name" value="Hedgehog/Intein (Hint) domain"/>
    <property type="match status" value="1"/>
</dbReference>
<dbReference type="EMBL" id="CP045201">
    <property type="protein sequence ID" value="QOL80615.1"/>
    <property type="molecule type" value="Genomic_DNA"/>
</dbReference>
<evidence type="ECO:0000313" key="3">
    <source>
        <dbReference type="Proteomes" id="UP000594118"/>
    </source>
</evidence>
<protein>
    <recommendedName>
        <fullName evidence="1">Hint domain-containing protein</fullName>
    </recommendedName>
</protein>
<dbReference type="AlphaFoldDB" id="A0A7L9WJP9"/>
<reference evidence="2 3" key="1">
    <citation type="submission" date="2019-10" db="EMBL/GenBank/DDBJ databases">
        <title>Pseudopuniceibacterium sp. HQ09 islated from Antarctica.</title>
        <authorList>
            <person name="Liao L."/>
            <person name="Su S."/>
            <person name="Chen B."/>
            <person name="Yu Y."/>
        </authorList>
    </citation>
    <scope>NUCLEOTIDE SEQUENCE [LARGE SCALE GENOMIC DNA]</scope>
    <source>
        <strain evidence="2 3">HQ09</strain>
    </source>
</reference>
<name>A0A7L9WJP9_9RHOB</name>
<dbReference type="SUPFAM" id="SSF51294">
    <property type="entry name" value="Hedgehog/intein (Hint) domain"/>
    <property type="match status" value="1"/>
</dbReference>
<dbReference type="RefSeq" id="WP_193082934.1">
    <property type="nucleotide sequence ID" value="NZ_CP045201.1"/>
</dbReference>
<keyword evidence="3" id="KW-1185">Reference proteome</keyword>
<dbReference type="InterPro" id="IPR028992">
    <property type="entry name" value="Hedgehog/Intein_dom"/>
</dbReference>
<dbReference type="Pfam" id="PF13403">
    <property type="entry name" value="Hint_2"/>
    <property type="match status" value="1"/>
</dbReference>
<dbReference type="SMART" id="SM00306">
    <property type="entry name" value="HintN"/>
    <property type="match status" value="1"/>
</dbReference>
<accession>A0A7L9WJP9</accession>
<feature type="domain" description="Hint" evidence="1">
    <location>
        <begin position="146"/>
        <end position="255"/>
    </location>
</feature>
<organism evidence="2 3">
    <name type="scientific">Pseudooceanicola spongiae</name>
    <dbReference type="NCBI Taxonomy" id="2613965"/>
    <lineage>
        <taxon>Bacteria</taxon>
        <taxon>Pseudomonadati</taxon>
        <taxon>Pseudomonadota</taxon>
        <taxon>Alphaproteobacteria</taxon>
        <taxon>Rhodobacterales</taxon>
        <taxon>Paracoccaceae</taxon>
        <taxon>Pseudooceanicola</taxon>
    </lineage>
</organism>
<evidence type="ECO:0000259" key="1">
    <source>
        <dbReference type="SMART" id="SM00306"/>
    </source>
</evidence>
<dbReference type="KEGG" id="pshq:F3W81_07185"/>
<evidence type="ECO:0000313" key="2">
    <source>
        <dbReference type="EMBL" id="QOL80615.1"/>
    </source>
</evidence>